<evidence type="ECO:0000313" key="2">
    <source>
        <dbReference type="EMBL" id="KKQ96446.1"/>
    </source>
</evidence>
<dbReference type="PANTHER" id="PTHR45947">
    <property type="entry name" value="SULFOQUINOVOSYL TRANSFERASE SQD2"/>
    <property type="match status" value="1"/>
</dbReference>
<dbReference type="InterPro" id="IPR050194">
    <property type="entry name" value="Glycosyltransferase_grp1"/>
</dbReference>
<dbReference type="Pfam" id="PF13692">
    <property type="entry name" value="Glyco_trans_1_4"/>
    <property type="match status" value="1"/>
</dbReference>
<organism evidence="2 3">
    <name type="scientific">Candidatus Woesebacteria bacterium GW2011_GWA1_39_12</name>
    <dbReference type="NCBI Taxonomy" id="1618549"/>
    <lineage>
        <taxon>Bacteria</taxon>
        <taxon>Candidatus Woeseibacteriota</taxon>
    </lineage>
</organism>
<evidence type="ECO:0000259" key="1">
    <source>
        <dbReference type="Pfam" id="PF13439"/>
    </source>
</evidence>
<proteinExistence type="predicted"/>
<dbReference type="PANTHER" id="PTHR45947:SF3">
    <property type="entry name" value="SULFOQUINOVOSYL TRANSFERASE SQD2"/>
    <property type="match status" value="1"/>
</dbReference>
<dbReference type="Proteomes" id="UP000034325">
    <property type="component" value="Unassembled WGS sequence"/>
</dbReference>
<dbReference type="AlphaFoldDB" id="A0A0G0Q443"/>
<dbReference type="InterPro" id="IPR028098">
    <property type="entry name" value="Glyco_trans_4-like_N"/>
</dbReference>
<dbReference type="CDD" id="cd03801">
    <property type="entry name" value="GT4_PimA-like"/>
    <property type="match status" value="1"/>
</dbReference>
<sequence>MKILMLTPYLPFPLFSGGQTRSYNLIKSLSDKHEITLFSLIKDDVEKKHVHELEKYCKKVSVFKRSRIPWTLRNIFLTAFGPYPFLVMRNYSPAERRAVKKELSGGGYDLIHAETFYTMPHIPSTSVPILLVEQTIEYLVYKHYAGEQAPFLIQPILWVDVALKLKFWETHFWKKAQRVVAMSKSDSRLMKELVPNLKIDIVPNGIDVGHFSAKKRQEEKYSKILYVGNFAWLQNAEAVEVLVNEVWPQIKKEVPDCKLWIVGKNITGKVKNYASEDIEITEGLPDIRDAYLTSNLLVVPIKGPGGTREGLGITNGKQALISDDFGELAKLAVRLIKNKKLAKQLGLSAKEFAEKNYSWSKSAAALDKIYKDLVIASFAYKEVCDKN</sequence>
<accession>A0A0G0Q443</accession>
<dbReference type="GO" id="GO:0016758">
    <property type="term" value="F:hexosyltransferase activity"/>
    <property type="evidence" value="ECO:0007669"/>
    <property type="project" value="TreeGrafter"/>
</dbReference>
<feature type="domain" description="Glycosyltransferase subfamily 4-like N-terminal" evidence="1">
    <location>
        <begin position="16"/>
        <end position="208"/>
    </location>
</feature>
<dbReference type="Pfam" id="PF13439">
    <property type="entry name" value="Glyco_transf_4"/>
    <property type="match status" value="1"/>
</dbReference>
<gene>
    <name evidence="2" type="ORF">UT23_C0031G0006</name>
</gene>
<dbReference type="EMBL" id="LBWA01000031">
    <property type="protein sequence ID" value="KKQ96446.1"/>
    <property type="molecule type" value="Genomic_DNA"/>
</dbReference>
<comment type="caution">
    <text evidence="2">The sequence shown here is derived from an EMBL/GenBank/DDBJ whole genome shotgun (WGS) entry which is preliminary data.</text>
</comment>
<reference evidence="2 3" key="1">
    <citation type="journal article" date="2015" name="Nature">
        <title>rRNA introns, odd ribosomes, and small enigmatic genomes across a large radiation of phyla.</title>
        <authorList>
            <person name="Brown C.T."/>
            <person name="Hug L.A."/>
            <person name="Thomas B.C."/>
            <person name="Sharon I."/>
            <person name="Castelle C.J."/>
            <person name="Singh A."/>
            <person name="Wilkins M.J."/>
            <person name="Williams K.H."/>
            <person name="Banfield J.F."/>
        </authorList>
    </citation>
    <scope>NUCLEOTIDE SEQUENCE [LARGE SCALE GENOMIC DNA]</scope>
</reference>
<keyword evidence="2" id="KW-0808">Transferase</keyword>
<dbReference type="Gene3D" id="3.40.50.2000">
    <property type="entry name" value="Glycogen Phosphorylase B"/>
    <property type="match status" value="2"/>
</dbReference>
<evidence type="ECO:0000313" key="3">
    <source>
        <dbReference type="Proteomes" id="UP000034325"/>
    </source>
</evidence>
<dbReference type="SUPFAM" id="SSF53756">
    <property type="entry name" value="UDP-Glycosyltransferase/glycogen phosphorylase"/>
    <property type="match status" value="1"/>
</dbReference>
<protein>
    <submittedName>
        <fullName evidence="2">Glycosyl transferase group 1</fullName>
    </submittedName>
</protein>
<name>A0A0G0Q443_9BACT</name>